<feature type="region of interest" description="Disordered" evidence="1">
    <location>
        <begin position="263"/>
        <end position="367"/>
    </location>
</feature>
<sequence>MGDKSDSKTKKASSPYVVLENRPLDQWKVTELKEELKKRKLITRGLKEELVKRLDEAIRAEMDDDDDDKRNLENDSNNDAENTVDAMDHTMIQNEKLEKDNRVDDLENKSDENTDVEMGTNTVHVDDGLQSLTEKTVTKDHGGIASTEVETAFMVSEASGGGSNQEPRNGEPKPESRSPEQEPAEPGSSDLISGKQVDEDNVIGDEVKSEAVKVAKEKDIDNVKSTGFINDKDNVIANDVKLVNESLVEKVIAEEKDVNGAENVDISKKNDSGDVAVEDKTAPSVTSTKRKPNDLEKAAENSETLKRQRKWNSENLEVPKQPTNLSTSTTPKDAFQTVAKPAFSRSESTKSQDLPKARVVPPSSKAPTTSLRIDNFLRPFTLKAVQEFLGKTGTVVSFWMDQIKTHCYVTYASVEEAIETRNAVCNLQWPVNGGRLLMADFVDPQEVKNRVDPPPPSPETPSTTTAAPLATVQPPQPSPRLKQPLPTPPPPPLSNPPPARNRAPPPLEKVDPPIVTLDDLFKKTRATPRIYYLPLSDEQVAAKLKGQGKPKPGNA</sequence>
<dbReference type="Pfam" id="PF16294">
    <property type="entry name" value="RSB_motif"/>
    <property type="match status" value="1"/>
</dbReference>
<dbReference type="AlphaFoldDB" id="A0A9K3DYD7"/>
<dbReference type="InterPro" id="IPR035979">
    <property type="entry name" value="RBD_domain_sf"/>
</dbReference>
<dbReference type="InterPro" id="IPR003034">
    <property type="entry name" value="SAP_dom"/>
</dbReference>
<dbReference type="InterPro" id="IPR036361">
    <property type="entry name" value="SAP_dom_sf"/>
</dbReference>
<dbReference type="InterPro" id="IPR032552">
    <property type="entry name" value="RSB_motif"/>
</dbReference>
<feature type="compositionally biased region" description="Basic and acidic residues" evidence="1">
    <location>
        <begin position="263"/>
        <end position="281"/>
    </location>
</feature>
<dbReference type="PANTHER" id="PTHR47031:SF12">
    <property type="entry name" value="SAP DOMAIN-CONTAINING PROTEIN-RELATED"/>
    <property type="match status" value="1"/>
</dbReference>
<feature type="region of interest" description="Disordered" evidence="1">
    <location>
        <begin position="157"/>
        <end position="204"/>
    </location>
</feature>
<dbReference type="Gramene" id="mRNA:HanXRQr2_Chr15g0681411">
    <property type="protein sequence ID" value="mRNA:HanXRQr2_Chr15g0681411"/>
    <property type="gene ID" value="HanXRQr2_Chr15g0681411"/>
</dbReference>
<dbReference type="Gene3D" id="1.10.720.30">
    <property type="entry name" value="SAP domain"/>
    <property type="match status" value="1"/>
</dbReference>
<feature type="compositionally biased region" description="Basic and acidic residues" evidence="1">
    <location>
        <begin position="347"/>
        <end position="356"/>
    </location>
</feature>
<protein>
    <submittedName>
        <fullName evidence="3">Transcription regulator SAP family</fullName>
    </submittedName>
</protein>
<dbReference type="SMART" id="SM00513">
    <property type="entry name" value="SAP"/>
    <property type="match status" value="1"/>
</dbReference>
<proteinExistence type="predicted"/>
<dbReference type="SUPFAM" id="SSF68906">
    <property type="entry name" value="SAP domain"/>
    <property type="match status" value="1"/>
</dbReference>
<evidence type="ECO:0000259" key="2">
    <source>
        <dbReference type="PROSITE" id="PS50800"/>
    </source>
</evidence>
<organism evidence="3 4">
    <name type="scientific">Helianthus annuus</name>
    <name type="common">Common sunflower</name>
    <dbReference type="NCBI Taxonomy" id="4232"/>
    <lineage>
        <taxon>Eukaryota</taxon>
        <taxon>Viridiplantae</taxon>
        <taxon>Streptophyta</taxon>
        <taxon>Embryophyta</taxon>
        <taxon>Tracheophyta</taxon>
        <taxon>Spermatophyta</taxon>
        <taxon>Magnoliopsida</taxon>
        <taxon>eudicotyledons</taxon>
        <taxon>Gunneridae</taxon>
        <taxon>Pentapetalae</taxon>
        <taxon>asterids</taxon>
        <taxon>campanulids</taxon>
        <taxon>Asterales</taxon>
        <taxon>Asteraceae</taxon>
        <taxon>Asteroideae</taxon>
        <taxon>Heliantheae alliance</taxon>
        <taxon>Heliantheae</taxon>
        <taxon>Helianthus</taxon>
    </lineage>
</organism>
<dbReference type="Pfam" id="PF02037">
    <property type="entry name" value="SAP"/>
    <property type="match status" value="1"/>
</dbReference>
<dbReference type="CDD" id="cd12432">
    <property type="entry name" value="RRM_ACINU"/>
    <property type="match status" value="1"/>
</dbReference>
<dbReference type="GO" id="GO:0003676">
    <property type="term" value="F:nucleic acid binding"/>
    <property type="evidence" value="ECO:0007669"/>
    <property type="project" value="InterPro"/>
</dbReference>
<feature type="compositionally biased region" description="Low complexity" evidence="1">
    <location>
        <begin position="460"/>
        <end position="471"/>
    </location>
</feature>
<accession>A0A9K3DYD7</accession>
<gene>
    <name evidence="3" type="ORF">HanXRQr2_Chr15g0681411</name>
</gene>
<dbReference type="InterPro" id="IPR034257">
    <property type="entry name" value="Acinus_RRM"/>
</dbReference>
<evidence type="ECO:0000256" key="1">
    <source>
        <dbReference type="SAM" id="MobiDB-lite"/>
    </source>
</evidence>
<reference evidence="3" key="2">
    <citation type="submission" date="2020-06" db="EMBL/GenBank/DDBJ databases">
        <title>Helianthus annuus Genome sequencing and assembly Release 2.</title>
        <authorList>
            <person name="Gouzy J."/>
            <person name="Langlade N."/>
            <person name="Munos S."/>
        </authorList>
    </citation>
    <scope>NUCLEOTIDE SEQUENCE</scope>
    <source>
        <tissue evidence="3">Leaves</tissue>
    </source>
</reference>
<dbReference type="EMBL" id="MNCJ02000330">
    <property type="protein sequence ID" value="KAF5763537.1"/>
    <property type="molecule type" value="Genomic_DNA"/>
</dbReference>
<dbReference type="SUPFAM" id="SSF54928">
    <property type="entry name" value="RNA-binding domain, RBD"/>
    <property type="match status" value="1"/>
</dbReference>
<feature type="compositionally biased region" description="Polar residues" evidence="1">
    <location>
        <begin position="321"/>
        <end position="331"/>
    </location>
</feature>
<comment type="caution">
    <text evidence="3">The sequence shown here is derived from an EMBL/GenBank/DDBJ whole genome shotgun (WGS) entry which is preliminary data.</text>
</comment>
<keyword evidence="4" id="KW-1185">Reference proteome</keyword>
<feature type="domain" description="SAP" evidence="2">
    <location>
        <begin position="24"/>
        <end position="58"/>
    </location>
</feature>
<evidence type="ECO:0000313" key="3">
    <source>
        <dbReference type="EMBL" id="KAF5763537.1"/>
    </source>
</evidence>
<evidence type="ECO:0000313" key="4">
    <source>
        <dbReference type="Proteomes" id="UP000215914"/>
    </source>
</evidence>
<dbReference type="PROSITE" id="PS50800">
    <property type="entry name" value="SAP"/>
    <property type="match status" value="1"/>
</dbReference>
<dbReference type="Proteomes" id="UP000215914">
    <property type="component" value="Unassembled WGS sequence"/>
</dbReference>
<feature type="compositionally biased region" description="Basic and acidic residues" evidence="1">
    <location>
        <begin position="95"/>
        <end position="112"/>
    </location>
</feature>
<feature type="compositionally biased region" description="Basic and acidic residues" evidence="1">
    <location>
        <begin position="168"/>
        <end position="180"/>
    </location>
</feature>
<name>A0A9K3DYD7_HELAN</name>
<feature type="compositionally biased region" description="Pro residues" evidence="1">
    <location>
        <begin position="485"/>
        <end position="507"/>
    </location>
</feature>
<feature type="region of interest" description="Disordered" evidence="1">
    <location>
        <begin position="58"/>
        <end position="143"/>
    </location>
</feature>
<reference evidence="3" key="1">
    <citation type="journal article" date="2017" name="Nature">
        <title>The sunflower genome provides insights into oil metabolism, flowering and Asterid evolution.</title>
        <authorList>
            <person name="Badouin H."/>
            <person name="Gouzy J."/>
            <person name="Grassa C.J."/>
            <person name="Murat F."/>
            <person name="Staton S.E."/>
            <person name="Cottret L."/>
            <person name="Lelandais-Briere C."/>
            <person name="Owens G.L."/>
            <person name="Carrere S."/>
            <person name="Mayjonade B."/>
            <person name="Legrand L."/>
            <person name="Gill N."/>
            <person name="Kane N.C."/>
            <person name="Bowers J.E."/>
            <person name="Hubner S."/>
            <person name="Bellec A."/>
            <person name="Berard A."/>
            <person name="Berges H."/>
            <person name="Blanchet N."/>
            <person name="Boniface M.C."/>
            <person name="Brunel D."/>
            <person name="Catrice O."/>
            <person name="Chaidir N."/>
            <person name="Claudel C."/>
            <person name="Donnadieu C."/>
            <person name="Faraut T."/>
            <person name="Fievet G."/>
            <person name="Helmstetter N."/>
            <person name="King M."/>
            <person name="Knapp S.J."/>
            <person name="Lai Z."/>
            <person name="Le Paslier M.C."/>
            <person name="Lippi Y."/>
            <person name="Lorenzon L."/>
            <person name="Mandel J.R."/>
            <person name="Marage G."/>
            <person name="Marchand G."/>
            <person name="Marquand E."/>
            <person name="Bret-Mestries E."/>
            <person name="Morien E."/>
            <person name="Nambeesan S."/>
            <person name="Nguyen T."/>
            <person name="Pegot-Espagnet P."/>
            <person name="Pouilly N."/>
            <person name="Raftis F."/>
            <person name="Sallet E."/>
            <person name="Schiex T."/>
            <person name="Thomas J."/>
            <person name="Vandecasteele C."/>
            <person name="Vares D."/>
            <person name="Vear F."/>
            <person name="Vautrin S."/>
            <person name="Crespi M."/>
            <person name="Mangin B."/>
            <person name="Burke J.M."/>
            <person name="Salse J."/>
            <person name="Munos S."/>
            <person name="Vincourt P."/>
            <person name="Rieseberg L.H."/>
            <person name="Langlade N.B."/>
        </authorList>
    </citation>
    <scope>NUCLEOTIDE SEQUENCE</scope>
    <source>
        <tissue evidence="3">Leaves</tissue>
    </source>
</reference>
<dbReference type="PANTHER" id="PTHR47031">
    <property type="entry name" value="SAP DNA-BINDING DOMAIN-CONTAINING PROTEIN"/>
    <property type="match status" value="1"/>
</dbReference>
<feature type="compositionally biased region" description="Basic and acidic residues" evidence="1">
    <location>
        <begin position="291"/>
        <end position="306"/>
    </location>
</feature>
<feature type="region of interest" description="Disordered" evidence="1">
    <location>
        <begin position="446"/>
        <end position="515"/>
    </location>
</feature>